<dbReference type="Proteomes" id="UP000004810">
    <property type="component" value="Unassembled WGS sequence"/>
</dbReference>
<dbReference type="GO" id="GO:0003755">
    <property type="term" value="F:peptidyl-prolyl cis-trans isomerase activity"/>
    <property type="evidence" value="ECO:0007669"/>
    <property type="project" value="UniProtKB-UniRule"/>
</dbReference>
<comment type="subcellular location">
    <subcellularLocation>
        <location evidence="1">Nucleus</location>
    </subcellularLocation>
</comment>
<keyword evidence="6" id="KW-0175">Coiled coil</keyword>
<comment type="similarity">
    <text evidence="2 5">Belongs to the cyclophilin-type PPIase family.</text>
</comment>
<evidence type="ECO:0000256" key="6">
    <source>
        <dbReference type="SAM" id="Coils"/>
    </source>
</evidence>
<dbReference type="GO" id="GO:0071013">
    <property type="term" value="C:catalytic step 2 spliceosome"/>
    <property type="evidence" value="ECO:0007669"/>
    <property type="project" value="TreeGrafter"/>
</dbReference>
<accession>J9F320</accession>
<evidence type="ECO:0000256" key="5">
    <source>
        <dbReference type="RuleBase" id="RU363019"/>
    </source>
</evidence>
<dbReference type="SUPFAM" id="SSF50891">
    <property type="entry name" value="Cyclophilin-like"/>
    <property type="match status" value="1"/>
</dbReference>
<comment type="function">
    <text evidence="5">PPIases accelerate the folding of proteins. It catalyzes the cis-trans isomerization of proline imidic peptide bonds in oligopeptides.</text>
</comment>
<dbReference type="InterPro" id="IPR044666">
    <property type="entry name" value="Cyclophilin_A-like"/>
</dbReference>
<comment type="caution">
    <text evidence="9">The sequence shown here is derived from an EMBL/GenBank/DDBJ whole genome shotgun (WGS) entry which is preliminary data.</text>
</comment>
<evidence type="ECO:0000256" key="4">
    <source>
        <dbReference type="ARBA" id="ARBA00046368"/>
    </source>
</evidence>
<dbReference type="PANTHER" id="PTHR45625">
    <property type="entry name" value="PEPTIDYL-PROLYL CIS-TRANS ISOMERASE-RELATED"/>
    <property type="match status" value="1"/>
</dbReference>
<dbReference type="PROSITE" id="PS50072">
    <property type="entry name" value="CSA_PPIASE_2"/>
    <property type="match status" value="1"/>
</dbReference>
<comment type="catalytic activity">
    <reaction evidence="5">
        <text>[protein]-peptidylproline (omega=180) = [protein]-peptidylproline (omega=0)</text>
        <dbReference type="Rhea" id="RHEA:16237"/>
        <dbReference type="Rhea" id="RHEA-COMP:10747"/>
        <dbReference type="Rhea" id="RHEA-COMP:10748"/>
        <dbReference type="ChEBI" id="CHEBI:83833"/>
        <dbReference type="ChEBI" id="CHEBI:83834"/>
        <dbReference type="EC" id="5.2.1.8"/>
    </reaction>
</comment>
<dbReference type="PROSITE" id="PS00170">
    <property type="entry name" value="CSA_PPIASE_1"/>
    <property type="match status" value="1"/>
</dbReference>
<evidence type="ECO:0000256" key="3">
    <source>
        <dbReference type="ARBA" id="ARBA00023242"/>
    </source>
</evidence>
<feature type="domain" description="PPIase cyclophilin-type" evidence="8">
    <location>
        <begin position="19"/>
        <end position="202"/>
    </location>
</feature>
<dbReference type="InterPro" id="IPR029000">
    <property type="entry name" value="Cyclophilin-like_dom_sf"/>
</dbReference>
<organism evidence="9 10">
    <name type="scientific">Wuchereria bancrofti</name>
    <dbReference type="NCBI Taxonomy" id="6293"/>
    <lineage>
        <taxon>Eukaryota</taxon>
        <taxon>Metazoa</taxon>
        <taxon>Ecdysozoa</taxon>
        <taxon>Nematoda</taxon>
        <taxon>Chromadorea</taxon>
        <taxon>Rhabditida</taxon>
        <taxon>Spirurina</taxon>
        <taxon>Spiruromorpha</taxon>
        <taxon>Filarioidea</taxon>
        <taxon>Onchocercidae</taxon>
        <taxon>Wuchereria</taxon>
    </lineage>
</organism>
<dbReference type="EMBL" id="ADBV01001952">
    <property type="protein sequence ID" value="EJW83862.1"/>
    <property type="molecule type" value="Genomic_DNA"/>
</dbReference>
<dbReference type="GO" id="GO:0006457">
    <property type="term" value="P:protein folding"/>
    <property type="evidence" value="ECO:0007669"/>
    <property type="project" value="InterPro"/>
</dbReference>
<proteinExistence type="inferred from homology"/>
<dbReference type="InterPro" id="IPR020892">
    <property type="entry name" value="Cyclophilin-type_PPIase_CS"/>
</dbReference>
<dbReference type="InterPro" id="IPR002130">
    <property type="entry name" value="Cyclophilin-type_PPIase_dom"/>
</dbReference>
<keyword evidence="5 9" id="KW-0413">Isomerase</keyword>
<comment type="subunit">
    <text evidence="4">Part of the activated spliceosome B/catalytic step 1 spliceosome, one of the forms of the spliceosome which has a well-formed active site but still cannot catalyze the branching reaction and is composed at least of 52 proteins, the U2, U5 and U6 snRNAs and the pre-mRNA. Recruited during early steps of activated spliceosome B maturation, it is probably one of the first proteins released from this complex as he matures to the spliceosome C complex. Component of the minor spliceosome, which splices U12-type introns.</text>
</comment>
<feature type="coiled-coil region" evidence="6">
    <location>
        <begin position="153"/>
        <end position="180"/>
    </location>
</feature>
<feature type="compositionally biased region" description="Basic and acidic residues" evidence="7">
    <location>
        <begin position="248"/>
        <end position="277"/>
    </location>
</feature>
<keyword evidence="5" id="KW-0697">Rotamase</keyword>
<evidence type="ECO:0000259" key="8">
    <source>
        <dbReference type="PROSITE" id="PS50072"/>
    </source>
</evidence>
<dbReference type="Gene3D" id="2.40.100.10">
    <property type="entry name" value="Cyclophilin-like"/>
    <property type="match status" value="1"/>
</dbReference>
<dbReference type="AlphaFoldDB" id="J9F320"/>
<dbReference type="PANTHER" id="PTHR45625:SF6">
    <property type="entry name" value="SPLICEOSOME-ASSOCIATED PROTEIN CWC27 HOMOLOG"/>
    <property type="match status" value="1"/>
</dbReference>
<feature type="region of interest" description="Disordered" evidence="7">
    <location>
        <begin position="226"/>
        <end position="289"/>
    </location>
</feature>
<reference evidence="10" key="1">
    <citation type="submission" date="2012-08" db="EMBL/GenBank/DDBJ databases">
        <title>The Genome Sequence of Wuchereria bancrofti.</title>
        <authorList>
            <person name="Nutman T.B."/>
            <person name="Fink D.L."/>
            <person name="Russ C."/>
            <person name="Young S."/>
            <person name="Zeng Q."/>
            <person name="Koehrsen M."/>
            <person name="Alvarado L."/>
            <person name="Berlin A."/>
            <person name="Chapman S.B."/>
            <person name="Chen Z."/>
            <person name="Freedman E."/>
            <person name="Gellesch M."/>
            <person name="Goldberg J."/>
            <person name="Griggs A."/>
            <person name="Gujja S."/>
            <person name="Heilman E.R."/>
            <person name="Heiman D."/>
            <person name="Hepburn T."/>
            <person name="Howarth C."/>
            <person name="Jen D."/>
            <person name="Larson L."/>
            <person name="Lewis B."/>
            <person name="Mehta T."/>
            <person name="Park D."/>
            <person name="Pearson M."/>
            <person name="Roberts A."/>
            <person name="Saif S."/>
            <person name="Shea T."/>
            <person name="Shenoy N."/>
            <person name="Sisk P."/>
            <person name="Stolte C."/>
            <person name="Sykes S."/>
            <person name="Walk T."/>
            <person name="White J."/>
            <person name="Yandava C."/>
            <person name="Haas B."/>
            <person name="Henn M.R."/>
            <person name="Nusbaum C."/>
            <person name="Birren B."/>
        </authorList>
    </citation>
    <scope>NUCLEOTIDE SEQUENCE [LARGE SCALE GENOMIC DNA]</scope>
    <source>
        <strain evidence="10">NA</strain>
    </source>
</reference>
<name>J9F320_WUCBA</name>
<evidence type="ECO:0000256" key="1">
    <source>
        <dbReference type="ARBA" id="ARBA00004123"/>
    </source>
</evidence>
<evidence type="ECO:0000313" key="9">
    <source>
        <dbReference type="EMBL" id="EJW83862.1"/>
    </source>
</evidence>
<gene>
    <name evidence="9" type="ORF">WUBG_05226</name>
</gene>
<feature type="compositionally biased region" description="Acidic residues" evidence="7">
    <location>
        <begin position="238"/>
        <end position="247"/>
    </location>
</feature>
<evidence type="ECO:0000313" key="10">
    <source>
        <dbReference type="Proteomes" id="UP000004810"/>
    </source>
</evidence>
<evidence type="ECO:0000256" key="7">
    <source>
        <dbReference type="SAM" id="MobiDB-lite"/>
    </source>
</evidence>
<keyword evidence="3" id="KW-0539">Nucleus</keyword>
<dbReference type="Pfam" id="PF00160">
    <property type="entry name" value="Pro_isomerase"/>
    <property type="match status" value="1"/>
</dbReference>
<dbReference type="EC" id="5.2.1.8" evidence="5"/>
<evidence type="ECO:0000256" key="2">
    <source>
        <dbReference type="ARBA" id="ARBA00007365"/>
    </source>
</evidence>
<dbReference type="PRINTS" id="PR00153">
    <property type="entry name" value="CSAPPISMRASE"/>
</dbReference>
<protein>
    <recommendedName>
        <fullName evidence="5">Peptidyl-prolyl cis-trans isomerase</fullName>
        <shortName evidence="5">PPIase</shortName>
        <ecNumber evidence="5">5.2.1.8</ecNumber>
    </recommendedName>
</protein>
<sequence>MSNIYVNEPATSGKVCMKTTVGDIDIELWSKECPLACRNFIQLCMEGYYNGTIFHRVIRDFIVQGGDPTGTGEGGESIYNASFKIVGNTLFNMLRLGECEIGDDDKPLTKQKILQVEILSNPFNDIIPREKKKDKKRKEKIREKKDVKKNLTLLSFGDEAEEDEIELKEANEKLKCKSKSAHDILTDETLSKELAVPMEELIDSSGTSNIEDTEEREARMERIREKLRKRKRKAIDNDQNDEEEDFEEMIKQEMNDRQKEELEKNHCRSKISAERFESNAQAKNKKKKK</sequence>